<reference evidence="3" key="1">
    <citation type="submission" date="2016-11" db="UniProtKB">
        <authorList>
            <consortium name="WormBaseParasite"/>
        </authorList>
    </citation>
    <scope>IDENTIFICATION</scope>
</reference>
<accession>A0A1I8FP49</accession>
<dbReference type="InterPro" id="IPR013783">
    <property type="entry name" value="Ig-like_fold"/>
</dbReference>
<keyword evidence="2" id="KW-1185">Reference proteome</keyword>
<dbReference type="PROSITE" id="PS50835">
    <property type="entry name" value="IG_LIKE"/>
    <property type="match status" value="1"/>
</dbReference>
<dbReference type="SUPFAM" id="SSF48726">
    <property type="entry name" value="Immunoglobulin"/>
    <property type="match status" value="1"/>
</dbReference>
<sequence length="795" mass="88633">VQQLSGYTASDTRSTKPRQALQTELAKTQTLANAKPSKPPSVMAKLPPVSVTCATNDNELVGAFGEAGDHHFRTSPPPFVAGCSRADKLSCRFTPSCRLRRDLDSYFKEIADMHCRRIEETEHYLRQVEKLLRFRPGAGLQLLVYERTQPDSAWLEDIINAVLDTYLGLLHAYAPWRLNRFCKQHRNTCRLSLRAPTRRAASRCARIWSPTGDALNEILIEMSDRYATADAFYENVDLSVSKRLILLICRRPLDNACHSKTCAKPNANERDEIVKAYETRKRIAWRGPAGRRQRGLPFTSPRGAESAIEEPRLAYDEYRRPHGEAVERPGEAVTVIRSWLRLPRQTPTPHWNEWQRPLGAPNGRAGPLACACCFRLRTSATKVTTSGRTGWPSSRQSGPNMHSKMESLFARNARNKCIEISKRHIEPIEERWREYVKELELLQIFFNTWRNWTLSIEELTVRTAVLPLTAMRRSRGCRKFAGVQSHQRTASIAIGSATAAIRLYASYRDPVGSAPAAPGAAGSQPARRRPLHLAVEYSSPSKSADVEWQRNGRPLHTDRLGASGGSTRPGYSRVTCDRVTVDDAGDIACLITRRRQRRCHGDQLPAPSAQPAAVMSRELQSIRVLEGEPILLQCQTTGLSAPGGLRHCGGQSGRNRAVKVPTADRSHAGVYKCRQAATATLEKRLCGYGHVFRDSQRLFESPPRLLLSTRRGNSTCTIDPLRLEDAGLYSCSSGIPAECRRPSATLTSGRKVRTPRCWSQLMDANGAGGIQHQTELLEFLVAAATYRLAFKTVAS</sequence>
<protein>
    <submittedName>
        <fullName evidence="3">Ig-like domain-containing protein</fullName>
    </submittedName>
</protein>
<evidence type="ECO:0000313" key="2">
    <source>
        <dbReference type="Proteomes" id="UP000095280"/>
    </source>
</evidence>
<organism evidence="2 3">
    <name type="scientific">Macrostomum lignano</name>
    <dbReference type="NCBI Taxonomy" id="282301"/>
    <lineage>
        <taxon>Eukaryota</taxon>
        <taxon>Metazoa</taxon>
        <taxon>Spiralia</taxon>
        <taxon>Lophotrochozoa</taxon>
        <taxon>Platyhelminthes</taxon>
        <taxon>Rhabditophora</taxon>
        <taxon>Macrostomorpha</taxon>
        <taxon>Macrostomida</taxon>
        <taxon>Macrostomidae</taxon>
        <taxon>Macrostomum</taxon>
    </lineage>
</organism>
<evidence type="ECO:0000313" key="3">
    <source>
        <dbReference type="WBParaSite" id="maker-unitig_42174-snap-gene-0.2-mRNA-1"/>
    </source>
</evidence>
<evidence type="ECO:0000259" key="1">
    <source>
        <dbReference type="PROSITE" id="PS50835"/>
    </source>
</evidence>
<dbReference type="Gene3D" id="2.60.40.10">
    <property type="entry name" value="Immunoglobulins"/>
    <property type="match status" value="1"/>
</dbReference>
<name>A0A1I8FP49_9PLAT</name>
<feature type="domain" description="Ig-like" evidence="1">
    <location>
        <begin position="611"/>
        <end position="747"/>
    </location>
</feature>
<dbReference type="Proteomes" id="UP000095280">
    <property type="component" value="Unplaced"/>
</dbReference>
<dbReference type="AlphaFoldDB" id="A0A1I8FP49"/>
<dbReference type="InterPro" id="IPR036179">
    <property type="entry name" value="Ig-like_dom_sf"/>
</dbReference>
<proteinExistence type="predicted"/>
<dbReference type="InterPro" id="IPR007110">
    <property type="entry name" value="Ig-like_dom"/>
</dbReference>
<dbReference type="WBParaSite" id="maker-unitig_42174-snap-gene-0.2-mRNA-1">
    <property type="protein sequence ID" value="maker-unitig_42174-snap-gene-0.2-mRNA-1"/>
    <property type="gene ID" value="maker-unitig_42174-snap-gene-0.2"/>
</dbReference>